<dbReference type="InterPro" id="IPR052626">
    <property type="entry name" value="SWT1_Regulator"/>
</dbReference>
<dbReference type="Pfam" id="PF13638">
    <property type="entry name" value="PIN_4"/>
    <property type="match status" value="1"/>
</dbReference>
<dbReference type="PANTHER" id="PTHR16161:SF0">
    <property type="entry name" value="TRANSCRIPTIONAL PROTEIN SWT1"/>
    <property type="match status" value="1"/>
</dbReference>
<dbReference type="CDD" id="cd18727">
    <property type="entry name" value="PIN_Swt1-like"/>
    <property type="match status" value="1"/>
</dbReference>
<dbReference type="AlphaFoldDB" id="A0A4Q9MYJ7"/>
<protein>
    <submittedName>
        <fullName evidence="2">PIN domain-containing protein</fullName>
    </submittedName>
</protein>
<dbReference type="GO" id="GO:0005634">
    <property type="term" value="C:nucleus"/>
    <property type="evidence" value="ECO:0007669"/>
    <property type="project" value="TreeGrafter"/>
</dbReference>
<dbReference type="GO" id="GO:0004540">
    <property type="term" value="F:RNA nuclease activity"/>
    <property type="evidence" value="ECO:0007669"/>
    <property type="project" value="UniProtKB-ARBA"/>
</dbReference>
<dbReference type="PANTHER" id="PTHR16161">
    <property type="entry name" value="TRANSCRIPTIONAL PROTEIN SWT1"/>
    <property type="match status" value="1"/>
</dbReference>
<feature type="domain" description="PIN" evidence="1">
    <location>
        <begin position="37"/>
        <end position="163"/>
    </location>
</feature>
<name>A0A4Q9MYJ7_9APHY</name>
<dbReference type="InterPro" id="IPR029060">
    <property type="entry name" value="PIN-like_dom_sf"/>
</dbReference>
<dbReference type="SUPFAM" id="SSF88723">
    <property type="entry name" value="PIN domain-like"/>
    <property type="match status" value="1"/>
</dbReference>
<evidence type="ECO:0000259" key="1">
    <source>
        <dbReference type="SMART" id="SM00670"/>
    </source>
</evidence>
<dbReference type="Proteomes" id="UP000292957">
    <property type="component" value="Unassembled WGS sequence"/>
</dbReference>
<gene>
    <name evidence="2" type="ORF">BD311DRAFT_775011</name>
</gene>
<dbReference type="Gene3D" id="3.40.50.1010">
    <property type="entry name" value="5'-nuclease"/>
    <property type="match status" value="1"/>
</dbReference>
<sequence length="392" mass="44504">MTTSTTAPPYDSTVEQLYHAANDVEMQDAFPTNKIYYYVVIDTNVLIDYCGIIEQFCFDVEKAGHPIMVIIPSVVLGELDGLKNRPELQWFARQATTWLLKKVKERTTVKLQSAKETLSPGARTESDEIRRNDLAIRDCCLYFADRSRGYGALLVTLDKNLNLECHKEGIDVCLPPQRSWSSRLLAEALPVAGVKVEIFQDREAFPRYRPSKTRQRLGQTEGPAALAPRLAIEDVDMMDVDDAAGPDASEEYVPLHARDSLHAQIAEHFTLVLRDLARRVHHECRDPLRVSNSAHAPAYRRTALSSWTAAACFSYLETKKAFGREAWMPYFFARRGEHGWRKGQDWPPRMWNMALDMLEEVGRKFGDGALLSSVAAVRPHVQEVWEAKLRPI</sequence>
<dbReference type="SMART" id="SM00670">
    <property type="entry name" value="PINc"/>
    <property type="match status" value="1"/>
</dbReference>
<reference evidence="2" key="1">
    <citation type="submission" date="2019-01" db="EMBL/GenBank/DDBJ databases">
        <title>Draft genome sequences of three monokaryotic isolates of the white-rot basidiomycete fungus Dichomitus squalens.</title>
        <authorList>
            <consortium name="DOE Joint Genome Institute"/>
            <person name="Lopez S.C."/>
            <person name="Andreopoulos B."/>
            <person name="Pangilinan J."/>
            <person name="Lipzen A."/>
            <person name="Riley R."/>
            <person name="Ahrendt S."/>
            <person name="Ng V."/>
            <person name="Barry K."/>
            <person name="Daum C."/>
            <person name="Grigoriev I.V."/>
            <person name="Hilden K.S."/>
            <person name="Makela M.R."/>
            <person name="de Vries R.P."/>
        </authorList>
    </citation>
    <scope>NUCLEOTIDE SEQUENCE [LARGE SCALE GENOMIC DNA]</scope>
    <source>
        <strain evidence="2">OM18370.1</strain>
    </source>
</reference>
<proteinExistence type="predicted"/>
<accession>A0A4Q9MYJ7</accession>
<organism evidence="2">
    <name type="scientific">Dichomitus squalens</name>
    <dbReference type="NCBI Taxonomy" id="114155"/>
    <lineage>
        <taxon>Eukaryota</taxon>
        <taxon>Fungi</taxon>
        <taxon>Dikarya</taxon>
        <taxon>Basidiomycota</taxon>
        <taxon>Agaricomycotina</taxon>
        <taxon>Agaricomycetes</taxon>
        <taxon>Polyporales</taxon>
        <taxon>Polyporaceae</taxon>
        <taxon>Dichomitus</taxon>
    </lineage>
</organism>
<dbReference type="EMBL" id="ML143393">
    <property type="protein sequence ID" value="TBU32835.1"/>
    <property type="molecule type" value="Genomic_DNA"/>
</dbReference>
<evidence type="ECO:0000313" key="2">
    <source>
        <dbReference type="EMBL" id="TBU32835.1"/>
    </source>
</evidence>
<dbReference type="OrthoDB" id="2017974at2759"/>
<dbReference type="InterPro" id="IPR002716">
    <property type="entry name" value="PIN_dom"/>
</dbReference>